<comment type="caution">
    <text evidence="2">The sequence shown here is derived from an EMBL/GenBank/DDBJ whole genome shotgun (WGS) entry which is preliminary data.</text>
</comment>
<dbReference type="Pfam" id="PF00144">
    <property type="entry name" value="Beta-lactamase"/>
    <property type="match status" value="1"/>
</dbReference>
<protein>
    <submittedName>
        <fullName evidence="2">Serine hydrolase domain-containing protein</fullName>
        <ecNumber evidence="2">3.1.1.103</ecNumber>
    </submittedName>
</protein>
<organism evidence="2 3">
    <name type="scientific">Microtetraspora glauca</name>
    <dbReference type="NCBI Taxonomy" id="1996"/>
    <lineage>
        <taxon>Bacteria</taxon>
        <taxon>Bacillati</taxon>
        <taxon>Actinomycetota</taxon>
        <taxon>Actinomycetes</taxon>
        <taxon>Streptosporangiales</taxon>
        <taxon>Streptosporangiaceae</taxon>
        <taxon>Microtetraspora</taxon>
    </lineage>
</organism>
<dbReference type="EMBL" id="JBFALK010000025">
    <property type="protein sequence ID" value="MEV0973904.1"/>
    <property type="molecule type" value="Genomic_DNA"/>
</dbReference>
<reference evidence="2 3" key="1">
    <citation type="submission" date="2024-06" db="EMBL/GenBank/DDBJ databases">
        <title>The Natural Products Discovery Center: Release of the First 8490 Sequenced Strains for Exploring Actinobacteria Biosynthetic Diversity.</title>
        <authorList>
            <person name="Kalkreuter E."/>
            <person name="Kautsar S.A."/>
            <person name="Yang D."/>
            <person name="Bader C.D."/>
            <person name="Teijaro C.N."/>
            <person name="Fluegel L."/>
            <person name="Davis C.M."/>
            <person name="Simpson J.R."/>
            <person name="Lauterbach L."/>
            <person name="Steele A.D."/>
            <person name="Gui C."/>
            <person name="Meng S."/>
            <person name="Li G."/>
            <person name="Viehrig K."/>
            <person name="Ye F."/>
            <person name="Su P."/>
            <person name="Kiefer A.F."/>
            <person name="Nichols A."/>
            <person name="Cepeda A.J."/>
            <person name="Yan W."/>
            <person name="Fan B."/>
            <person name="Jiang Y."/>
            <person name="Adhikari A."/>
            <person name="Zheng C.-J."/>
            <person name="Schuster L."/>
            <person name="Cowan T.M."/>
            <person name="Smanski M.J."/>
            <person name="Chevrette M.G."/>
            <person name="De Carvalho L.P.S."/>
            <person name="Shen B."/>
        </authorList>
    </citation>
    <scope>NUCLEOTIDE SEQUENCE [LARGE SCALE GENOMIC DNA]</scope>
    <source>
        <strain evidence="2 3">NPDC050100</strain>
    </source>
</reference>
<dbReference type="PANTHER" id="PTHR46825">
    <property type="entry name" value="D-ALANYL-D-ALANINE-CARBOXYPEPTIDASE/ENDOPEPTIDASE AMPH"/>
    <property type="match status" value="1"/>
</dbReference>
<name>A0ABV3GQM6_MICGL</name>
<dbReference type="InterPro" id="IPR050491">
    <property type="entry name" value="AmpC-like"/>
</dbReference>
<dbReference type="InterPro" id="IPR006311">
    <property type="entry name" value="TAT_signal"/>
</dbReference>
<dbReference type="SUPFAM" id="SSF56601">
    <property type="entry name" value="beta-lactamase/transpeptidase-like"/>
    <property type="match status" value="1"/>
</dbReference>
<sequence length="425" mass="45185">MADGLTRRDFGRTVGLSGLGLAGAGLLTGQAGTAHAAAVPWRTTGTLGAGLSSFDNTMKAFMQARNISCGSLAVARKGKLVLARGYTWMTSTILRTQPTSLFRIASLSKPITAAAVLKLVQDGKLRLTDRLPDLLTLTPPSGKTLDPRLANVTVLRLLQHLGGWDSSVTTDPMFSDLTISRALGAALPVGQADIIRYASGLTLNHNPGSTYTYANYDYMLLGRIIEKVSGMPYATYVQQKILGPRGITRMRLGRTLKANAVTGEVPYVSQYSGKTVFDASGASVPAPYGSFSLENMDAHGGWLGSAVDLVRFAGIFDAASSVLTSTSISRAFAQPETGVNDGGWWYGCGWSVRNVSGGRNTWHTGSLPGTSTILVRRYDGLTWAALFNQRDDASGLSYSDIDPALHKAANAVTTWPTGDLYGTYL</sequence>
<keyword evidence="2" id="KW-0378">Hydrolase</keyword>
<dbReference type="InterPro" id="IPR012338">
    <property type="entry name" value="Beta-lactam/transpept-like"/>
</dbReference>
<gene>
    <name evidence="2" type="ORF">AB0I59_35375</name>
</gene>
<evidence type="ECO:0000313" key="2">
    <source>
        <dbReference type="EMBL" id="MEV0973904.1"/>
    </source>
</evidence>
<accession>A0ABV3GQM6</accession>
<evidence type="ECO:0000259" key="1">
    <source>
        <dbReference type="Pfam" id="PF00144"/>
    </source>
</evidence>
<proteinExistence type="predicted"/>
<dbReference type="PROSITE" id="PS51318">
    <property type="entry name" value="TAT"/>
    <property type="match status" value="1"/>
</dbReference>
<dbReference type="InterPro" id="IPR001466">
    <property type="entry name" value="Beta-lactam-related"/>
</dbReference>
<dbReference type="PANTHER" id="PTHR46825:SF9">
    <property type="entry name" value="BETA-LACTAMASE-RELATED DOMAIN-CONTAINING PROTEIN"/>
    <property type="match status" value="1"/>
</dbReference>
<dbReference type="Proteomes" id="UP001551675">
    <property type="component" value="Unassembled WGS sequence"/>
</dbReference>
<feature type="domain" description="Beta-lactamase-related" evidence="1">
    <location>
        <begin position="54"/>
        <end position="392"/>
    </location>
</feature>
<keyword evidence="3" id="KW-1185">Reference proteome</keyword>
<dbReference type="GO" id="GO:0016787">
    <property type="term" value="F:hydrolase activity"/>
    <property type="evidence" value="ECO:0007669"/>
    <property type="project" value="UniProtKB-KW"/>
</dbReference>
<dbReference type="RefSeq" id="WP_358139966.1">
    <property type="nucleotide sequence ID" value="NZ_JBFALK010000025.1"/>
</dbReference>
<evidence type="ECO:0000313" key="3">
    <source>
        <dbReference type="Proteomes" id="UP001551675"/>
    </source>
</evidence>
<dbReference type="EC" id="3.1.1.103" evidence="2"/>
<dbReference type="Gene3D" id="3.40.710.10">
    <property type="entry name" value="DD-peptidase/beta-lactamase superfamily"/>
    <property type="match status" value="1"/>
</dbReference>